<organism evidence="1 2">
    <name type="scientific">Trichoderma gamsii</name>
    <dbReference type="NCBI Taxonomy" id="398673"/>
    <lineage>
        <taxon>Eukaryota</taxon>
        <taxon>Fungi</taxon>
        <taxon>Dikarya</taxon>
        <taxon>Ascomycota</taxon>
        <taxon>Pezizomycotina</taxon>
        <taxon>Sordariomycetes</taxon>
        <taxon>Hypocreomycetidae</taxon>
        <taxon>Hypocreales</taxon>
        <taxon>Hypocreaceae</taxon>
        <taxon>Trichoderma</taxon>
    </lineage>
</organism>
<reference evidence="1 2" key="1">
    <citation type="journal article" date="2016" name="Genome Announc.">
        <title>Draft Whole-Genome Sequence of Trichoderma gamsii T6085, a Promising Biocontrol Agent of Fusarium Head Blight on Wheat.</title>
        <authorList>
            <person name="Baroncelli R."/>
            <person name="Zapparata A."/>
            <person name="Piaggeschi G."/>
            <person name="Sarrocco S."/>
            <person name="Vannacci G."/>
        </authorList>
    </citation>
    <scope>NUCLEOTIDE SEQUENCE [LARGE SCALE GENOMIC DNA]</scope>
    <source>
        <strain evidence="1 2">T6085</strain>
    </source>
</reference>
<dbReference type="Proteomes" id="UP000054821">
    <property type="component" value="Unassembled WGS sequence"/>
</dbReference>
<sequence>MEVAIKSKTLSTEGLAESTIESVSHIDKVPIPEKGDSIDVLQRKLTALADAMRHGQSIASMTNYAAATIKERDTIKIATADMPPQEVEAWSLYIDGNYPLPKIDWNDSRDPIPFTKRPLRKADRRAEALTGCTRLTMRNRAMQYGLRGTKLFIFLLSRPWHASNKAVFVL</sequence>
<comment type="caution">
    <text evidence="1">The sequence shown here is derived from an EMBL/GenBank/DDBJ whole genome shotgun (WGS) entry which is preliminary data.</text>
</comment>
<protein>
    <submittedName>
        <fullName evidence="1">Uncharacterized protein</fullName>
    </submittedName>
</protein>
<accession>A0A2P4Z7I9</accession>
<evidence type="ECO:0000313" key="1">
    <source>
        <dbReference type="EMBL" id="PON20254.1"/>
    </source>
</evidence>
<evidence type="ECO:0000313" key="2">
    <source>
        <dbReference type="Proteomes" id="UP000054821"/>
    </source>
</evidence>
<gene>
    <name evidence="1" type="ORF">TGAM01_v210896</name>
</gene>
<name>A0A2P4Z7I9_9HYPO</name>
<dbReference type="EMBL" id="JPDN02000076">
    <property type="protein sequence ID" value="PON20254.1"/>
    <property type="molecule type" value="Genomic_DNA"/>
</dbReference>
<dbReference type="AlphaFoldDB" id="A0A2P4Z7I9"/>
<dbReference type="GeneID" id="29989842"/>
<keyword evidence="2" id="KW-1185">Reference proteome</keyword>
<dbReference type="RefSeq" id="XP_018657021.1">
    <property type="nucleotide sequence ID" value="XM_018809759.1"/>
</dbReference>
<proteinExistence type="predicted"/>